<evidence type="ECO:0000256" key="5">
    <source>
        <dbReference type="SAM" id="Phobius"/>
    </source>
</evidence>
<evidence type="ECO:0000259" key="6">
    <source>
        <dbReference type="Pfam" id="PF07730"/>
    </source>
</evidence>
<dbReference type="GO" id="GO:0000155">
    <property type="term" value="F:phosphorelay sensor kinase activity"/>
    <property type="evidence" value="ECO:0007669"/>
    <property type="project" value="InterPro"/>
</dbReference>
<sequence length="392" mass="42639">MGGATTAELEERAAGRLELYRKVIYRSFLIAGIVVLLPIVTTLAEAYREDRASLPVAFAGGAGGVLFLWCYARTVDTGLSGRLSRRDTVLSGALTLLLSPMMVVHPLWCLVPLIWAATLTLWVPGRTLKVALCLGVAADCALFVSWYGGPPRWHELLLLFALFTALCASSAYVNYYYRRMWDLHQEADAAREAQARLAVAEERLRFSRDLHDLLGHSLSLIAVKSELAMRMSETDPARAREEMADVRRAAREALREVRTAVRGYRAVELDAELAGVRAVLEAAGVRCEAGAPPEGLPPEVRAVLAWVIREGATNVIKHSEARHCGITIAAYGGSVVLEMSNDGVRAARRDPGSGLAGLAERVEVLGGTLTSGSRGRDRFLLRAVVPLPEEAR</sequence>
<evidence type="ECO:0000256" key="2">
    <source>
        <dbReference type="ARBA" id="ARBA00022777"/>
    </source>
</evidence>
<feature type="transmembrane region" description="Helical" evidence="5">
    <location>
        <begin position="23"/>
        <end position="40"/>
    </location>
</feature>
<keyword evidence="2 7" id="KW-0418">Kinase</keyword>
<keyword evidence="1 7" id="KW-0808">Transferase</keyword>
<dbReference type="Gene3D" id="1.20.5.1930">
    <property type="match status" value="1"/>
</dbReference>
<dbReference type="Gene3D" id="3.30.565.10">
    <property type="entry name" value="Histidine kinase-like ATPase, C-terminal domain"/>
    <property type="match status" value="1"/>
</dbReference>
<evidence type="ECO:0000256" key="4">
    <source>
        <dbReference type="SAM" id="Coils"/>
    </source>
</evidence>
<keyword evidence="5" id="KW-0472">Membrane</keyword>
<feature type="transmembrane region" description="Helical" evidence="5">
    <location>
        <begin position="128"/>
        <end position="149"/>
    </location>
</feature>
<dbReference type="SUPFAM" id="SSF55874">
    <property type="entry name" value="ATPase domain of HSP90 chaperone/DNA topoisomerase II/histidine kinase"/>
    <property type="match status" value="1"/>
</dbReference>
<proteinExistence type="predicted"/>
<dbReference type="GO" id="GO:0046983">
    <property type="term" value="F:protein dimerization activity"/>
    <property type="evidence" value="ECO:0007669"/>
    <property type="project" value="InterPro"/>
</dbReference>
<feature type="transmembrane region" description="Helical" evidence="5">
    <location>
        <begin position="156"/>
        <end position="177"/>
    </location>
</feature>
<dbReference type="EC" id="2.7.13.3" evidence="7"/>
<evidence type="ECO:0000313" key="7">
    <source>
        <dbReference type="EMBL" id="MBG6088382.1"/>
    </source>
</evidence>
<keyword evidence="4" id="KW-0175">Coiled coil</keyword>
<evidence type="ECO:0000313" key="8">
    <source>
        <dbReference type="Proteomes" id="UP000614047"/>
    </source>
</evidence>
<protein>
    <submittedName>
        <fullName evidence="7">Two-component system sensor histidine kinase DesK</fullName>
        <ecNumber evidence="7">2.7.13.3</ecNumber>
    </submittedName>
</protein>
<keyword evidence="8" id="KW-1185">Reference proteome</keyword>
<reference evidence="7" key="1">
    <citation type="submission" date="2020-11" db="EMBL/GenBank/DDBJ databases">
        <title>Sequencing the genomes of 1000 actinobacteria strains.</title>
        <authorList>
            <person name="Klenk H.-P."/>
        </authorList>
    </citation>
    <scope>NUCLEOTIDE SEQUENCE</scope>
    <source>
        <strain evidence="7">DSM 43175</strain>
    </source>
</reference>
<dbReference type="GO" id="GO:0016020">
    <property type="term" value="C:membrane"/>
    <property type="evidence" value="ECO:0007669"/>
    <property type="project" value="InterPro"/>
</dbReference>
<dbReference type="Proteomes" id="UP000614047">
    <property type="component" value="Unassembled WGS sequence"/>
</dbReference>
<comment type="caution">
    <text evidence="7">The sequence shown here is derived from an EMBL/GenBank/DDBJ whole genome shotgun (WGS) entry which is preliminary data.</text>
</comment>
<name>A0A931GIS3_9ACTN</name>
<evidence type="ECO:0000256" key="1">
    <source>
        <dbReference type="ARBA" id="ARBA00022679"/>
    </source>
</evidence>
<dbReference type="PANTHER" id="PTHR24421:SF63">
    <property type="entry name" value="SENSOR HISTIDINE KINASE DESK"/>
    <property type="match status" value="1"/>
</dbReference>
<feature type="domain" description="Signal transduction histidine kinase subgroup 3 dimerisation and phosphoacceptor" evidence="6">
    <location>
        <begin position="202"/>
        <end position="268"/>
    </location>
</feature>
<dbReference type="Pfam" id="PF07730">
    <property type="entry name" value="HisKA_3"/>
    <property type="match status" value="1"/>
</dbReference>
<dbReference type="CDD" id="cd16917">
    <property type="entry name" value="HATPase_UhpB-NarQ-NarX-like"/>
    <property type="match status" value="1"/>
</dbReference>
<dbReference type="InterPro" id="IPR011712">
    <property type="entry name" value="Sig_transdc_His_kin_sub3_dim/P"/>
</dbReference>
<keyword evidence="3" id="KW-0902">Two-component regulatory system</keyword>
<organism evidence="7 8">
    <name type="scientific">Actinomadura viridis</name>
    <dbReference type="NCBI Taxonomy" id="58110"/>
    <lineage>
        <taxon>Bacteria</taxon>
        <taxon>Bacillati</taxon>
        <taxon>Actinomycetota</taxon>
        <taxon>Actinomycetes</taxon>
        <taxon>Streptosporangiales</taxon>
        <taxon>Thermomonosporaceae</taxon>
        <taxon>Actinomadura</taxon>
    </lineage>
</organism>
<dbReference type="InterPro" id="IPR050482">
    <property type="entry name" value="Sensor_HK_TwoCompSys"/>
</dbReference>
<keyword evidence="5" id="KW-0812">Transmembrane</keyword>
<feature type="transmembrane region" description="Helical" evidence="5">
    <location>
        <begin position="93"/>
        <end position="116"/>
    </location>
</feature>
<keyword evidence="5" id="KW-1133">Transmembrane helix</keyword>
<dbReference type="EMBL" id="JADOUA010000001">
    <property type="protein sequence ID" value="MBG6088382.1"/>
    <property type="molecule type" value="Genomic_DNA"/>
</dbReference>
<evidence type="ECO:0000256" key="3">
    <source>
        <dbReference type="ARBA" id="ARBA00023012"/>
    </source>
</evidence>
<dbReference type="PANTHER" id="PTHR24421">
    <property type="entry name" value="NITRATE/NITRITE SENSOR PROTEIN NARX-RELATED"/>
    <property type="match status" value="1"/>
</dbReference>
<dbReference type="AlphaFoldDB" id="A0A931GIS3"/>
<dbReference type="RefSeq" id="WP_197011109.1">
    <property type="nucleotide sequence ID" value="NZ_BAABES010000020.1"/>
</dbReference>
<gene>
    <name evidence="7" type="ORF">IW256_002495</name>
</gene>
<feature type="transmembrane region" description="Helical" evidence="5">
    <location>
        <begin position="52"/>
        <end position="72"/>
    </location>
</feature>
<accession>A0A931GIS3</accession>
<feature type="coiled-coil region" evidence="4">
    <location>
        <begin position="183"/>
        <end position="210"/>
    </location>
</feature>
<dbReference type="InterPro" id="IPR036890">
    <property type="entry name" value="HATPase_C_sf"/>
</dbReference>